<name>A0A0D2LQZ9_HYPSF</name>
<gene>
    <name evidence="1" type="ORF">HYPSUDRAFT_122383</name>
</gene>
<accession>A0A0D2LQZ9</accession>
<evidence type="ECO:0000313" key="2">
    <source>
        <dbReference type="Proteomes" id="UP000054270"/>
    </source>
</evidence>
<organism evidence="1 2">
    <name type="scientific">Hypholoma sublateritium (strain FD-334 SS-4)</name>
    <dbReference type="NCBI Taxonomy" id="945553"/>
    <lineage>
        <taxon>Eukaryota</taxon>
        <taxon>Fungi</taxon>
        <taxon>Dikarya</taxon>
        <taxon>Basidiomycota</taxon>
        <taxon>Agaricomycotina</taxon>
        <taxon>Agaricomycetes</taxon>
        <taxon>Agaricomycetidae</taxon>
        <taxon>Agaricales</taxon>
        <taxon>Agaricineae</taxon>
        <taxon>Strophariaceae</taxon>
        <taxon>Hypholoma</taxon>
    </lineage>
</organism>
<dbReference type="AlphaFoldDB" id="A0A0D2LQZ9"/>
<proteinExistence type="predicted"/>
<dbReference type="OrthoDB" id="3227343at2759"/>
<reference evidence="2" key="1">
    <citation type="submission" date="2014-04" db="EMBL/GenBank/DDBJ databases">
        <title>Evolutionary Origins and Diversification of the Mycorrhizal Mutualists.</title>
        <authorList>
            <consortium name="DOE Joint Genome Institute"/>
            <consortium name="Mycorrhizal Genomics Consortium"/>
            <person name="Kohler A."/>
            <person name="Kuo A."/>
            <person name="Nagy L.G."/>
            <person name="Floudas D."/>
            <person name="Copeland A."/>
            <person name="Barry K.W."/>
            <person name="Cichocki N."/>
            <person name="Veneault-Fourrey C."/>
            <person name="LaButti K."/>
            <person name="Lindquist E.A."/>
            <person name="Lipzen A."/>
            <person name="Lundell T."/>
            <person name="Morin E."/>
            <person name="Murat C."/>
            <person name="Riley R."/>
            <person name="Ohm R."/>
            <person name="Sun H."/>
            <person name="Tunlid A."/>
            <person name="Henrissat B."/>
            <person name="Grigoriev I.V."/>
            <person name="Hibbett D.S."/>
            <person name="Martin F."/>
        </authorList>
    </citation>
    <scope>NUCLEOTIDE SEQUENCE [LARGE SCALE GENOMIC DNA]</scope>
    <source>
        <strain evidence="2">FD-334 SS-4</strain>
    </source>
</reference>
<sequence>IIAAHDSVLAARVKQTHDANQHRRMEPFKVGDLVYVATKNISFPQGLARKLIPKYMGPYPITQ</sequence>
<evidence type="ECO:0008006" key="3">
    <source>
        <dbReference type="Google" id="ProtNLM"/>
    </source>
</evidence>
<keyword evidence="2" id="KW-1185">Reference proteome</keyword>
<feature type="non-terminal residue" evidence="1">
    <location>
        <position position="1"/>
    </location>
</feature>
<evidence type="ECO:0000313" key="1">
    <source>
        <dbReference type="EMBL" id="KJA13213.1"/>
    </source>
</evidence>
<dbReference type="Proteomes" id="UP000054270">
    <property type="component" value="Unassembled WGS sequence"/>
</dbReference>
<protein>
    <recommendedName>
        <fullName evidence="3">Integrase zinc-binding domain-containing protein</fullName>
    </recommendedName>
</protein>
<dbReference type="EMBL" id="KN817768">
    <property type="protein sequence ID" value="KJA13213.1"/>
    <property type="molecule type" value="Genomic_DNA"/>
</dbReference>
<feature type="non-terminal residue" evidence="1">
    <location>
        <position position="63"/>
    </location>
</feature>